<accession>A0A0A8Y284</accession>
<proteinExistence type="predicted"/>
<protein>
    <submittedName>
        <fullName evidence="1">Uncharacterized protein</fullName>
    </submittedName>
</protein>
<name>A0A0A8Y284_ARUDO</name>
<sequence length="84" mass="9664">MLKTKMSYMRERRTVMVGVISLQNIQNGSQLQVALLETAPSNNRTTTFWHHILPYLSQNPKCADMEQFQKLKYITSVICASRSS</sequence>
<dbReference type="EMBL" id="GBRH01277629">
    <property type="protein sequence ID" value="JAD20266.1"/>
    <property type="molecule type" value="Transcribed_RNA"/>
</dbReference>
<reference evidence="1" key="1">
    <citation type="submission" date="2014-09" db="EMBL/GenBank/DDBJ databases">
        <authorList>
            <person name="Magalhaes I.L.F."/>
            <person name="Oliveira U."/>
            <person name="Santos F.R."/>
            <person name="Vidigal T.H.D.A."/>
            <person name="Brescovit A.D."/>
            <person name="Santos A.J."/>
        </authorList>
    </citation>
    <scope>NUCLEOTIDE SEQUENCE</scope>
    <source>
        <tissue evidence="1">Shoot tissue taken approximately 20 cm above the soil surface</tissue>
    </source>
</reference>
<organism evidence="1">
    <name type="scientific">Arundo donax</name>
    <name type="common">Giant reed</name>
    <name type="synonym">Donax arundinaceus</name>
    <dbReference type="NCBI Taxonomy" id="35708"/>
    <lineage>
        <taxon>Eukaryota</taxon>
        <taxon>Viridiplantae</taxon>
        <taxon>Streptophyta</taxon>
        <taxon>Embryophyta</taxon>
        <taxon>Tracheophyta</taxon>
        <taxon>Spermatophyta</taxon>
        <taxon>Magnoliopsida</taxon>
        <taxon>Liliopsida</taxon>
        <taxon>Poales</taxon>
        <taxon>Poaceae</taxon>
        <taxon>PACMAD clade</taxon>
        <taxon>Arundinoideae</taxon>
        <taxon>Arundineae</taxon>
        <taxon>Arundo</taxon>
    </lineage>
</organism>
<reference evidence="1" key="2">
    <citation type="journal article" date="2015" name="Data Brief">
        <title>Shoot transcriptome of the giant reed, Arundo donax.</title>
        <authorList>
            <person name="Barrero R.A."/>
            <person name="Guerrero F.D."/>
            <person name="Moolhuijzen P."/>
            <person name="Goolsby J.A."/>
            <person name="Tidwell J."/>
            <person name="Bellgard S.E."/>
            <person name="Bellgard M.I."/>
        </authorList>
    </citation>
    <scope>NUCLEOTIDE SEQUENCE</scope>
    <source>
        <tissue evidence="1">Shoot tissue taken approximately 20 cm above the soil surface</tissue>
    </source>
</reference>
<dbReference type="AlphaFoldDB" id="A0A0A8Y284"/>
<evidence type="ECO:0000313" key="1">
    <source>
        <dbReference type="EMBL" id="JAD20266.1"/>
    </source>
</evidence>